<dbReference type="KEGG" id="bfo:118410610"/>
<dbReference type="RefSeq" id="XP_035668281.1">
    <property type="nucleotide sequence ID" value="XM_035812388.1"/>
</dbReference>
<evidence type="ECO:0000256" key="4">
    <source>
        <dbReference type="ARBA" id="ARBA00022729"/>
    </source>
</evidence>
<comment type="similarity">
    <text evidence="2">Belongs to the IL-17 family.</text>
</comment>
<proteinExistence type="inferred from homology"/>
<dbReference type="Proteomes" id="UP000001554">
    <property type="component" value="Chromosome 2"/>
</dbReference>
<accession>A0A9J7MI49</accession>
<evidence type="ECO:0000256" key="3">
    <source>
        <dbReference type="ARBA" id="ARBA00022525"/>
    </source>
</evidence>
<comment type="subcellular location">
    <subcellularLocation>
        <location evidence="1">Secreted</location>
    </subcellularLocation>
</comment>
<evidence type="ECO:0000256" key="1">
    <source>
        <dbReference type="ARBA" id="ARBA00004613"/>
    </source>
</evidence>
<keyword evidence="4" id="KW-0732">Signal</keyword>
<gene>
    <name evidence="7" type="primary">LOC118410610</name>
</gene>
<evidence type="ECO:0000256" key="5">
    <source>
        <dbReference type="SAM" id="MobiDB-lite"/>
    </source>
</evidence>
<dbReference type="GeneID" id="118410610"/>
<dbReference type="GO" id="GO:0005576">
    <property type="term" value="C:extracellular region"/>
    <property type="evidence" value="ECO:0007669"/>
    <property type="project" value="UniProtKB-SubCell"/>
</dbReference>
<feature type="compositionally biased region" description="Polar residues" evidence="5">
    <location>
        <begin position="133"/>
        <end position="162"/>
    </location>
</feature>
<sequence length="408" mass="42637">MKKLYLRWRRDILQLILRSSRGSVLFPSNGPKSRGLSRTDPWTDGSQRDLEVSLVLLLISCGSHLTTVHGGVIPTALSSPTAAPGPDEGPTTYGGAVTSGTDAGTSPLTTDVIQADVSSTTTGGAVTSRTDAETSPLTTDVTQADVSPTTASGAVTSGTDAETSPLTTDVIQADISPTTVSDSVTSGTDAQVSALTDVTQADVSLTTVGGAVTSGTDAEMSPLRTDGAHVASGVLEQTTEDASTCNHGGGTTPVNEDVRAERSSGDDSVSPCLVLTAAQVAEKYGDCLSQATSALAYRSYPANTNDRPCSLPGDCSELEAGSQSGRPVCPWSVETYQDTNMSPSVITYIQCRTTWPVNPRGDPLFDYNCRHVQYTRRVLVKEGDTCDQGFRYKCVELKIANACVAYIS</sequence>
<protein>
    <submittedName>
        <fullName evidence="7">Mucin-21-like</fullName>
    </submittedName>
</protein>
<dbReference type="Pfam" id="PF06083">
    <property type="entry name" value="IL17"/>
    <property type="match status" value="1"/>
</dbReference>
<feature type="region of interest" description="Disordered" evidence="5">
    <location>
        <begin position="79"/>
        <end position="106"/>
    </location>
</feature>
<feature type="region of interest" description="Disordered" evidence="5">
    <location>
        <begin position="120"/>
        <end position="162"/>
    </location>
</feature>
<evidence type="ECO:0000313" key="6">
    <source>
        <dbReference type="Proteomes" id="UP000001554"/>
    </source>
</evidence>
<dbReference type="SUPFAM" id="SSF57501">
    <property type="entry name" value="Cystine-knot cytokines"/>
    <property type="match status" value="1"/>
</dbReference>
<dbReference type="InterPro" id="IPR029034">
    <property type="entry name" value="Cystine-knot_cytokine"/>
</dbReference>
<dbReference type="OrthoDB" id="10006099at2759"/>
<evidence type="ECO:0000256" key="2">
    <source>
        <dbReference type="ARBA" id="ARBA00007236"/>
    </source>
</evidence>
<reference evidence="7" key="2">
    <citation type="submission" date="2025-08" db="UniProtKB">
        <authorList>
            <consortium name="RefSeq"/>
        </authorList>
    </citation>
    <scope>IDENTIFICATION</scope>
    <source>
        <strain evidence="7">S238N-H82</strain>
        <tissue evidence="7">Testes</tissue>
    </source>
</reference>
<name>A0A9J7MI49_BRAFL</name>
<organism evidence="6 7">
    <name type="scientific">Branchiostoma floridae</name>
    <name type="common">Florida lancelet</name>
    <name type="synonym">Amphioxus</name>
    <dbReference type="NCBI Taxonomy" id="7739"/>
    <lineage>
        <taxon>Eukaryota</taxon>
        <taxon>Metazoa</taxon>
        <taxon>Chordata</taxon>
        <taxon>Cephalochordata</taxon>
        <taxon>Leptocardii</taxon>
        <taxon>Amphioxiformes</taxon>
        <taxon>Branchiostomatidae</taxon>
        <taxon>Branchiostoma</taxon>
    </lineage>
</organism>
<keyword evidence="6" id="KW-1185">Reference proteome</keyword>
<feature type="compositionally biased region" description="Low complexity" evidence="5">
    <location>
        <begin position="120"/>
        <end position="129"/>
    </location>
</feature>
<keyword evidence="3" id="KW-0964">Secreted</keyword>
<evidence type="ECO:0000313" key="7">
    <source>
        <dbReference type="RefSeq" id="XP_035668281.1"/>
    </source>
</evidence>
<dbReference type="AlphaFoldDB" id="A0A9J7MI49"/>
<dbReference type="Gene3D" id="2.10.90.10">
    <property type="entry name" value="Cystine-knot cytokines"/>
    <property type="match status" value="1"/>
</dbReference>
<dbReference type="GO" id="GO:0005125">
    <property type="term" value="F:cytokine activity"/>
    <property type="evidence" value="ECO:0007669"/>
    <property type="project" value="InterPro"/>
</dbReference>
<reference evidence="6" key="1">
    <citation type="journal article" date="2020" name="Nat. Ecol. Evol.">
        <title>Deeply conserved synteny resolves early events in vertebrate evolution.</title>
        <authorList>
            <person name="Simakov O."/>
            <person name="Marletaz F."/>
            <person name="Yue J.X."/>
            <person name="O'Connell B."/>
            <person name="Jenkins J."/>
            <person name="Brandt A."/>
            <person name="Calef R."/>
            <person name="Tung C.H."/>
            <person name="Huang T.K."/>
            <person name="Schmutz J."/>
            <person name="Satoh N."/>
            <person name="Yu J.K."/>
            <person name="Putnam N.H."/>
            <person name="Green R.E."/>
            <person name="Rokhsar D.S."/>
        </authorList>
    </citation>
    <scope>NUCLEOTIDE SEQUENCE [LARGE SCALE GENOMIC DNA]</scope>
    <source>
        <strain evidence="6">S238N-H82</strain>
    </source>
</reference>
<dbReference type="InterPro" id="IPR010345">
    <property type="entry name" value="IL-17_fam"/>
</dbReference>